<protein>
    <recommendedName>
        <fullName evidence="3">PCI domain-containing protein</fullName>
    </recommendedName>
</protein>
<evidence type="ECO:0000313" key="2">
    <source>
        <dbReference type="Proteomes" id="UP000265618"/>
    </source>
</evidence>
<comment type="caution">
    <text evidence="1">The sequence shown here is derived from an EMBL/GenBank/DDBJ whole genome shotgun (WGS) entry which is preliminary data.</text>
</comment>
<gene>
    <name evidence="1" type="ORF">KIPB_005588</name>
</gene>
<evidence type="ECO:0000313" key="1">
    <source>
        <dbReference type="EMBL" id="GIQ84145.1"/>
    </source>
</evidence>
<evidence type="ECO:0008006" key="3">
    <source>
        <dbReference type="Google" id="ProtNLM"/>
    </source>
</evidence>
<proteinExistence type="predicted"/>
<dbReference type="OrthoDB" id="1093at2759"/>
<keyword evidence="2" id="KW-1185">Reference proteome</keyword>
<sequence length="379" mass="41161">MYLAVIAARAPASCPPIVREMSVRLGLWYQFSHELLSVFSTLCDPAVLTPLFNTCSIYLEYLPPHEAVHVVYYLCTSYISEVPVTGVCTVPDEVKAIVEAMPETDPLVKWGKQALSLLFSAMSTEASLETHVALAAQTAELMKQDIVPKLDSDILRMGHMGALMVHQGVPGLYSQYLNLYGVFTATFTDRQSVTAFDKQCIVRLSAYALQCALCMPKRVSFLSLYPPPIQALLTEAMPQTLQLCTLLTQGDSASISQAVPIITALYGDAVCASPAVTEKLAVLSLLSTLEALPPSDRGCVPLSETVPVHTVLRALELGLIEGMIDGVAMTLAVTSIEPRVMSREQVLAMAAKLRGWASQARALGDTLRHQHHKGIDMIE</sequence>
<dbReference type="Proteomes" id="UP000265618">
    <property type="component" value="Unassembled WGS sequence"/>
</dbReference>
<accession>A0A9K3CXN2</accession>
<dbReference type="AlphaFoldDB" id="A0A9K3CXN2"/>
<name>A0A9K3CXN2_9EUKA</name>
<dbReference type="EMBL" id="BDIP01001324">
    <property type="protein sequence ID" value="GIQ84145.1"/>
    <property type="molecule type" value="Genomic_DNA"/>
</dbReference>
<organism evidence="1 2">
    <name type="scientific">Kipferlia bialata</name>
    <dbReference type="NCBI Taxonomy" id="797122"/>
    <lineage>
        <taxon>Eukaryota</taxon>
        <taxon>Metamonada</taxon>
        <taxon>Carpediemonas-like organisms</taxon>
        <taxon>Kipferlia</taxon>
    </lineage>
</organism>
<reference evidence="1 2" key="1">
    <citation type="journal article" date="2018" name="PLoS ONE">
        <title>The draft genome of Kipferlia bialata reveals reductive genome evolution in fornicate parasites.</title>
        <authorList>
            <person name="Tanifuji G."/>
            <person name="Takabayashi S."/>
            <person name="Kume K."/>
            <person name="Takagi M."/>
            <person name="Nakayama T."/>
            <person name="Kamikawa R."/>
            <person name="Inagaki Y."/>
            <person name="Hashimoto T."/>
        </authorList>
    </citation>
    <scope>NUCLEOTIDE SEQUENCE [LARGE SCALE GENOMIC DNA]</scope>
    <source>
        <strain evidence="1">NY0173</strain>
    </source>
</reference>